<name>A0A1J5QIR6_9ZZZZ</name>
<evidence type="ECO:0000256" key="1">
    <source>
        <dbReference type="SAM" id="MobiDB-lite"/>
    </source>
</evidence>
<proteinExistence type="predicted"/>
<sequence>MNGRAVDAVAHEDDDARASTGDHAVDEALTQLDGLASTEVKEHVAVYESIHSVLQDRLADTEA</sequence>
<reference evidence="2" key="1">
    <citation type="submission" date="2016-10" db="EMBL/GenBank/DDBJ databases">
        <title>Sequence of Gallionella enrichment culture.</title>
        <authorList>
            <person name="Poehlein A."/>
            <person name="Muehling M."/>
            <person name="Daniel R."/>
        </authorList>
    </citation>
    <scope>NUCLEOTIDE SEQUENCE</scope>
</reference>
<accession>A0A1J5QIR6</accession>
<evidence type="ECO:0000313" key="2">
    <source>
        <dbReference type="EMBL" id="OIQ83406.1"/>
    </source>
</evidence>
<protein>
    <submittedName>
        <fullName evidence="2">Uncharacterized protein</fullName>
    </submittedName>
</protein>
<comment type="caution">
    <text evidence="2">The sequence shown here is derived from an EMBL/GenBank/DDBJ whole genome shotgun (WGS) entry which is preliminary data.</text>
</comment>
<gene>
    <name evidence="2" type="ORF">GALL_347910</name>
</gene>
<dbReference type="AlphaFoldDB" id="A0A1J5QIR6"/>
<feature type="region of interest" description="Disordered" evidence="1">
    <location>
        <begin position="1"/>
        <end position="22"/>
    </location>
</feature>
<organism evidence="2">
    <name type="scientific">mine drainage metagenome</name>
    <dbReference type="NCBI Taxonomy" id="410659"/>
    <lineage>
        <taxon>unclassified sequences</taxon>
        <taxon>metagenomes</taxon>
        <taxon>ecological metagenomes</taxon>
    </lineage>
</organism>
<dbReference type="EMBL" id="MLJW01000706">
    <property type="protein sequence ID" value="OIQ83406.1"/>
    <property type="molecule type" value="Genomic_DNA"/>
</dbReference>